<organism evidence="3 4">
    <name type="scientific">Desulfotomaculum copahuensis</name>
    <dbReference type="NCBI Taxonomy" id="1838280"/>
    <lineage>
        <taxon>Bacteria</taxon>
        <taxon>Bacillati</taxon>
        <taxon>Bacillota</taxon>
        <taxon>Clostridia</taxon>
        <taxon>Eubacteriales</taxon>
        <taxon>Desulfotomaculaceae</taxon>
        <taxon>Desulfotomaculum</taxon>
    </lineage>
</organism>
<keyword evidence="1" id="KW-0472">Membrane</keyword>
<keyword evidence="4" id="KW-1185">Reference proteome</keyword>
<comment type="caution">
    <text evidence="3">The sequence shown here is derived from an EMBL/GenBank/DDBJ whole genome shotgun (WGS) entry which is preliminary data.</text>
</comment>
<evidence type="ECO:0000259" key="2">
    <source>
        <dbReference type="Pfam" id="PF09851"/>
    </source>
</evidence>
<dbReference type="RefSeq" id="WP_066669220.1">
    <property type="nucleotide sequence ID" value="NZ_LYVF01000169.1"/>
</dbReference>
<evidence type="ECO:0000313" key="3">
    <source>
        <dbReference type="EMBL" id="OAT81066.1"/>
    </source>
</evidence>
<feature type="domain" description="SHOCT" evidence="2">
    <location>
        <begin position="55"/>
        <end position="81"/>
    </location>
</feature>
<reference evidence="3 4" key="1">
    <citation type="submission" date="2016-04" db="EMBL/GenBank/DDBJ databases">
        <authorList>
            <person name="Evans L.H."/>
            <person name="Alamgir A."/>
            <person name="Owens N."/>
            <person name="Weber N.D."/>
            <person name="Virtaneva K."/>
            <person name="Barbian K."/>
            <person name="Babar A."/>
            <person name="Rosenke K."/>
        </authorList>
    </citation>
    <scope>NUCLEOTIDE SEQUENCE [LARGE SCALE GENOMIC DNA]</scope>
    <source>
        <strain evidence="3 4">LMa1</strain>
    </source>
</reference>
<accession>A0A1B7LDC4</accession>
<sequence length="84" mass="9586">MMYYGFGGNWPGGPGWGLSMLLYMIIPVAVLVGLIFLAFYLWDRRNKIVLGAGSEPLDIVKQRYARGEITGEEFQRLKDELCRQ</sequence>
<keyword evidence="1" id="KW-1133">Transmembrane helix</keyword>
<gene>
    <name evidence="3" type="ORF">A6M21_12125</name>
</gene>
<proteinExistence type="predicted"/>
<dbReference type="Proteomes" id="UP000078532">
    <property type="component" value="Unassembled WGS sequence"/>
</dbReference>
<protein>
    <recommendedName>
        <fullName evidence="2">SHOCT domain-containing protein</fullName>
    </recommendedName>
</protein>
<keyword evidence="1" id="KW-0812">Transmembrane</keyword>
<name>A0A1B7LDC4_9FIRM</name>
<dbReference type="InterPro" id="IPR018649">
    <property type="entry name" value="SHOCT"/>
</dbReference>
<dbReference type="AlphaFoldDB" id="A0A1B7LDC4"/>
<evidence type="ECO:0000313" key="4">
    <source>
        <dbReference type="Proteomes" id="UP000078532"/>
    </source>
</evidence>
<feature type="transmembrane region" description="Helical" evidence="1">
    <location>
        <begin position="20"/>
        <end position="42"/>
    </location>
</feature>
<dbReference type="EMBL" id="LYVF01000169">
    <property type="protein sequence ID" value="OAT81066.1"/>
    <property type="molecule type" value="Genomic_DNA"/>
</dbReference>
<dbReference type="STRING" id="1838280.A6M21_12125"/>
<evidence type="ECO:0000256" key="1">
    <source>
        <dbReference type="SAM" id="Phobius"/>
    </source>
</evidence>
<dbReference type="Pfam" id="PF09851">
    <property type="entry name" value="SHOCT"/>
    <property type="match status" value="1"/>
</dbReference>